<comment type="subcellular location">
    <subcellularLocation>
        <location evidence="1">Nucleus</location>
        <location evidence="1">Nucleolus</location>
    </subcellularLocation>
</comment>
<dbReference type="PANTHER" id="PTHR12311">
    <property type="entry name" value="ACTIVATOR OF BASAL TRANSCRIPTION 1"/>
    <property type="match status" value="1"/>
</dbReference>
<evidence type="ECO:0000256" key="2">
    <source>
        <dbReference type="ARBA" id="ARBA00005819"/>
    </source>
</evidence>
<dbReference type="OrthoDB" id="287393at2759"/>
<evidence type="ECO:0000313" key="7">
    <source>
        <dbReference type="EMBL" id="RHZ53040.1"/>
    </source>
</evidence>
<dbReference type="STRING" id="1348612.A0A397GYA9"/>
<evidence type="ECO:0000256" key="5">
    <source>
        <dbReference type="ARBA" id="ARBA00032634"/>
    </source>
</evidence>
<keyword evidence="8" id="KW-1185">Reference proteome</keyword>
<comment type="caution">
    <text evidence="7">The sequence shown here is derived from an EMBL/GenBank/DDBJ whole genome shotgun (WGS) entry which is preliminary data.</text>
</comment>
<evidence type="ECO:0000256" key="4">
    <source>
        <dbReference type="ARBA" id="ARBA00023242"/>
    </source>
</evidence>
<comment type="similarity">
    <text evidence="2">Belongs to the ESF2/ABP1 family.</text>
</comment>
<dbReference type="GO" id="GO:0000480">
    <property type="term" value="P:endonucleolytic cleavage in 5'-ETS of tricistronic rRNA transcript (SSU-rRNA, 5.8S rRNA, LSU-rRNA)"/>
    <property type="evidence" value="ECO:0007669"/>
    <property type="project" value="TreeGrafter"/>
</dbReference>
<dbReference type="InterPro" id="IPR039119">
    <property type="entry name" value="ABT1/Esf2"/>
</dbReference>
<feature type="region of interest" description="Disordered" evidence="6">
    <location>
        <begin position="1"/>
        <end position="34"/>
    </location>
</feature>
<gene>
    <name evidence="7" type="ORF">Glove_452g6</name>
</gene>
<organism evidence="7 8">
    <name type="scientific">Diversispora epigaea</name>
    <dbReference type="NCBI Taxonomy" id="1348612"/>
    <lineage>
        <taxon>Eukaryota</taxon>
        <taxon>Fungi</taxon>
        <taxon>Fungi incertae sedis</taxon>
        <taxon>Mucoromycota</taxon>
        <taxon>Glomeromycotina</taxon>
        <taxon>Glomeromycetes</taxon>
        <taxon>Diversisporales</taxon>
        <taxon>Diversisporaceae</taxon>
        <taxon>Diversispora</taxon>
    </lineage>
</organism>
<protein>
    <recommendedName>
        <fullName evidence="5">18S rRNA factor 2</fullName>
    </recommendedName>
</protein>
<dbReference type="Gene3D" id="3.30.70.330">
    <property type="match status" value="1"/>
</dbReference>
<dbReference type="GO" id="GO:0034462">
    <property type="term" value="P:small-subunit processome assembly"/>
    <property type="evidence" value="ECO:0007669"/>
    <property type="project" value="TreeGrafter"/>
</dbReference>
<dbReference type="GO" id="GO:0000447">
    <property type="term" value="P:endonucleolytic cleavage in ITS1 to separate SSU-rRNA from 5.8S rRNA and LSU-rRNA from tricistronic rRNA transcript (SSU-rRNA, 5.8S rRNA, LSU-rRNA)"/>
    <property type="evidence" value="ECO:0007669"/>
    <property type="project" value="TreeGrafter"/>
</dbReference>
<evidence type="ECO:0000256" key="6">
    <source>
        <dbReference type="SAM" id="MobiDB-lite"/>
    </source>
</evidence>
<dbReference type="PANTHER" id="PTHR12311:SF7">
    <property type="entry name" value="ACTIVATOR OF BASAL TRANSCRIPTION 1"/>
    <property type="match status" value="1"/>
</dbReference>
<evidence type="ECO:0000256" key="3">
    <source>
        <dbReference type="ARBA" id="ARBA00022884"/>
    </source>
</evidence>
<keyword evidence="4" id="KW-0539">Nucleus</keyword>
<sequence length="300" mass="35558">MTDISEMNMNSTNNVNNMNNKNDTNNKNNTSKIVKPLTSEKLKKFEKEQNKTGLVYLSRIPPFMKPSKIKHLLSRYGEIGRAYLVPEDHKIRERRAKYRGDRRQNYTEGWIEFLDKKVAKNVASTLNTQPIGGKKRSYYYDDLWNIKYLPKFKWNHLTEQIAYENAMRTKRLQAEISQGHRENKEYIKKVEKAKMLQNIENKKQRKTTENDDAQDSTFVEDKGKRKRNENDEDEKEDQKKFQQNKRTITSISTEVNNPKYRKFKQRKIVTNGVVEEIKQINEFKSTSSKFKGIINKVFGK</sequence>
<dbReference type="Proteomes" id="UP000266861">
    <property type="component" value="Unassembled WGS sequence"/>
</dbReference>
<proteinExistence type="inferred from homology"/>
<feature type="compositionally biased region" description="Basic and acidic residues" evidence="6">
    <location>
        <begin position="199"/>
        <end position="209"/>
    </location>
</feature>
<dbReference type="GO" id="GO:0000472">
    <property type="term" value="P:endonucleolytic cleavage to generate mature 5'-end of SSU-rRNA from (SSU-rRNA, 5.8S rRNA, LSU-rRNA)"/>
    <property type="evidence" value="ECO:0007669"/>
    <property type="project" value="TreeGrafter"/>
</dbReference>
<feature type="compositionally biased region" description="Low complexity" evidence="6">
    <location>
        <begin position="1"/>
        <end position="32"/>
    </location>
</feature>
<dbReference type="GO" id="GO:0005730">
    <property type="term" value="C:nucleolus"/>
    <property type="evidence" value="ECO:0007669"/>
    <property type="project" value="UniProtKB-SubCell"/>
</dbReference>
<dbReference type="GO" id="GO:0003723">
    <property type="term" value="F:RNA binding"/>
    <property type="evidence" value="ECO:0007669"/>
    <property type="project" value="UniProtKB-KW"/>
</dbReference>
<evidence type="ECO:0000313" key="8">
    <source>
        <dbReference type="Proteomes" id="UP000266861"/>
    </source>
</evidence>
<name>A0A397GYA9_9GLOM</name>
<dbReference type="InterPro" id="IPR034353">
    <property type="entry name" value="ABT1/ESF2_RRM"/>
</dbReference>
<feature type="region of interest" description="Disordered" evidence="6">
    <location>
        <begin position="199"/>
        <end position="252"/>
    </location>
</feature>
<evidence type="ECO:0000256" key="1">
    <source>
        <dbReference type="ARBA" id="ARBA00004604"/>
    </source>
</evidence>
<accession>A0A397GYA9</accession>
<dbReference type="InterPro" id="IPR035979">
    <property type="entry name" value="RBD_domain_sf"/>
</dbReference>
<dbReference type="SUPFAM" id="SSF54928">
    <property type="entry name" value="RNA-binding domain, RBD"/>
    <property type="match status" value="1"/>
</dbReference>
<dbReference type="CDD" id="cd12263">
    <property type="entry name" value="RRM_ABT1_like"/>
    <property type="match status" value="1"/>
</dbReference>
<dbReference type="InterPro" id="IPR012677">
    <property type="entry name" value="Nucleotide-bd_a/b_plait_sf"/>
</dbReference>
<keyword evidence="3" id="KW-0694">RNA-binding</keyword>
<reference evidence="7 8" key="1">
    <citation type="submission" date="2018-08" db="EMBL/GenBank/DDBJ databases">
        <title>Genome and evolution of the arbuscular mycorrhizal fungus Diversispora epigaea (formerly Glomus versiforme) and its bacterial endosymbionts.</title>
        <authorList>
            <person name="Sun X."/>
            <person name="Fei Z."/>
            <person name="Harrison M."/>
        </authorList>
    </citation>
    <scope>NUCLEOTIDE SEQUENCE [LARGE SCALE GENOMIC DNA]</scope>
    <source>
        <strain evidence="7 8">IT104</strain>
    </source>
</reference>
<dbReference type="AlphaFoldDB" id="A0A397GYA9"/>
<dbReference type="EMBL" id="PQFF01000396">
    <property type="protein sequence ID" value="RHZ53040.1"/>
    <property type="molecule type" value="Genomic_DNA"/>
</dbReference>